<dbReference type="InterPro" id="IPR018466">
    <property type="entry name" value="Kre9/Knh1-like_N"/>
</dbReference>
<feature type="domain" description="Yeast cell wall synthesis Kre9/Knh1-like N-terminal" evidence="2">
    <location>
        <begin position="2"/>
        <end position="63"/>
    </location>
</feature>
<dbReference type="PANTHER" id="PTHR40633:SF1">
    <property type="entry name" value="GPI ANCHORED SERINE-THREONINE RICH PROTEIN (AFU_ORTHOLOGUE AFUA_1G03630)"/>
    <property type="match status" value="1"/>
</dbReference>
<keyword evidence="1" id="KW-0732">Signal</keyword>
<dbReference type="Pfam" id="PF10342">
    <property type="entry name" value="Kre9_KNH"/>
    <property type="match status" value="1"/>
</dbReference>
<name>A0A6H0XQP5_9PEZI</name>
<dbReference type="AlphaFoldDB" id="A0A6H0XQP5"/>
<sequence>MTPVTITLRQGISSNLDTLYDLTNTTIGGQYIWTPAADLPNGSDYALQITQGNQTNYYGPFRVQGYTGPLSSSSVATMPATMSGNVSTAAPGTGTISMGTASPMPRNTTFSSATLAATTTTTVVMPTGTSSAQTSTPATTGGAGGRGDISSIFAVLLAFGALLVP</sequence>
<organism evidence="3 4">
    <name type="scientific">Peltaster fructicola</name>
    <dbReference type="NCBI Taxonomy" id="286661"/>
    <lineage>
        <taxon>Eukaryota</taxon>
        <taxon>Fungi</taxon>
        <taxon>Dikarya</taxon>
        <taxon>Ascomycota</taxon>
        <taxon>Pezizomycotina</taxon>
        <taxon>Dothideomycetes</taxon>
        <taxon>Dothideomycetes incertae sedis</taxon>
        <taxon>Peltaster</taxon>
    </lineage>
</organism>
<protein>
    <recommendedName>
        <fullName evidence="2">Yeast cell wall synthesis Kre9/Knh1-like N-terminal domain-containing protein</fullName>
    </recommendedName>
</protein>
<gene>
    <name evidence="3" type="ORF">AMS68_002472</name>
</gene>
<accession>A0A6H0XQP5</accession>
<evidence type="ECO:0000259" key="2">
    <source>
        <dbReference type="Pfam" id="PF10342"/>
    </source>
</evidence>
<reference evidence="3 4" key="1">
    <citation type="journal article" date="2016" name="Sci. Rep.">
        <title>Peltaster fructicola genome reveals evolution from an invasive phytopathogen to an ectophytic parasite.</title>
        <authorList>
            <person name="Xu C."/>
            <person name="Chen H."/>
            <person name="Gleason M.L."/>
            <person name="Xu J.R."/>
            <person name="Liu H."/>
            <person name="Zhang R."/>
            <person name="Sun G."/>
        </authorList>
    </citation>
    <scope>NUCLEOTIDE SEQUENCE [LARGE SCALE GENOMIC DNA]</scope>
    <source>
        <strain evidence="3 4">LNHT1506</strain>
    </source>
</reference>
<dbReference type="EMBL" id="CP051140">
    <property type="protein sequence ID" value="QIW96954.1"/>
    <property type="molecule type" value="Genomic_DNA"/>
</dbReference>
<evidence type="ECO:0000313" key="4">
    <source>
        <dbReference type="Proteomes" id="UP000503462"/>
    </source>
</evidence>
<dbReference type="InterPro" id="IPR052982">
    <property type="entry name" value="SRP1/TIP1-like"/>
</dbReference>
<dbReference type="OrthoDB" id="5589325at2759"/>
<evidence type="ECO:0000313" key="3">
    <source>
        <dbReference type="EMBL" id="QIW96954.1"/>
    </source>
</evidence>
<keyword evidence="4" id="KW-1185">Reference proteome</keyword>
<dbReference type="PANTHER" id="PTHR40633">
    <property type="entry name" value="MATRIX PROTEIN, PUTATIVE (AFU_ORTHOLOGUE AFUA_8G05410)-RELATED"/>
    <property type="match status" value="1"/>
</dbReference>
<evidence type="ECO:0000256" key="1">
    <source>
        <dbReference type="ARBA" id="ARBA00022729"/>
    </source>
</evidence>
<dbReference type="Proteomes" id="UP000503462">
    <property type="component" value="Chromosome 2"/>
</dbReference>
<proteinExistence type="predicted"/>